<gene>
    <name evidence="4" type="ORF">EG242_09970</name>
</gene>
<feature type="compositionally biased region" description="Polar residues" evidence="1">
    <location>
        <begin position="139"/>
        <end position="166"/>
    </location>
</feature>
<evidence type="ECO:0000313" key="4">
    <source>
        <dbReference type="EMBL" id="RRA93794.1"/>
    </source>
</evidence>
<evidence type="ECO:0000313" key="5">
    <source>
        <dbReference type="Proteomes" id="UP000268372"/>
    </source>
</evidence>
<protein>
    <recommendedName>
        <fullName evidence="3">TonB C-terminal domain-containing protein</fullName>
    </recommendedName>
</protein>
<feature type="region of interest" description="Disordered" evidence="1">
    <location>
        <begin position="139"/>
        <end position="185"/>
    </location>
</feature>
<comment type="caution">
    <text evidence="4">The sequence shown here is derived from an EMBL/GenBank/DDBJ whole genome shotgun (WGS) entry which is preliminary data.</text>
</comment>
<dbReference type="Pfam" id="PF03544">
    <property type="entry name" value="TonB_C"/>
    <property type="match status" value="1"/>
</dbReference>
<sequence>MSSLNLFGKEWGNIVFENRNKLYGAYKLRQESAKTTFMALAIGVGMISLILGSSYLYASKSDPTVIIVTIPDDPMVPNRIDPIEKIEPKIEKPIGTSDDTKAVATKTDVIKNIKLVEMQVTADDISKNEVLTAQNQFNDNTNSGQDNLEANINGSLNTDGSKSGTENIDKGIDETGAGSTSGTKEYKPNDIVKLVQHKAMPNEGYDKFFDSFVKKFSHQNINASSSEISVKLRFVVEKDGSFTDIQILDDKYGLGNEAIRVLKSMPKWKAAQHNGRTVRSMFTLPIKVKINN</sequence>
<dbReference type="Proteomes" id="UP000268372">
    <property type="component" value="Unassembled WGS sequence"/>
</dbReference>
<organism evidence="4 5">
    <name type="scientific">Paenimyroides viscosum</name>
    <dbReference type="NCBI Taxonomy" id="2488729"/>
    <lineage>
        <taxon>Bacteria</taxon>
        <taxon>Pseudomonadati</taxon>
        <taxon>Bacteroidota</taxon>
        <taxon>Flavobacteriia</taxon>
        <taxon>Flavobacteriales</taxon>
        <taxon>Flavobacteriaceae</taxon>
        <taxon>Paenimyroides</taxon>
    </lineage>
</organism>
<keyword evidence="2" id="KW-1133">Transmembrane helix</keyword>
<keyword evidence="2" id="KW-0472">Membrane</keyword>
<dbReference type="AlphaFoldDB" id="A0A3P1AXV0"/>
<reference evidence="4 5" key="1">
    <citation type="submission" date="2018-11" db="EMBL/GenBank/DDBJ databases">
        <title>Flavobacterium sp. nov., YIM 102796 draft genome.</title>
        <authorList>
            <person name="Li G."/>
            <person name="Jiang Y."/>
        </authorList>
    </citation>
    <scope>NUCLEOTIDE SEQUENCE [LARGE SCALE GENOMIC DNA]</scope>
    <source>
        <strain evidence="4 5">YIM 102796</strain>
    </source>
</reference>
<name>A0A3P1AXV0_9FLAO</name>
<dbReference type="Gene3D" id="3.30.1150.10">
    <property type="match status" value="1"/>
</dbReference>
<evidence type="ECO:0000256" key="1">
    <source>
        <dbReference type="SAM" id="MobiDB-lite"/>
    </source>
</evidence>
<keyword evidence="2" id="KW-0812">Transmembrane</keyword>
<accession>A0A3P1AXV0</accession>
<dbReference type="OrthoDB" id="1095452at2"/>
<dbReference type="InterPro" id="IPR037682">
    <property type="entry name" value="TonB_C"/>
</dbReference>
<dbReference type="SUPFAM" id="SSF74653">
    <property type="entry name" value="TolA/TonB C-terminal domain"/>
    <property type="match status" value="1"/>
</dbReference>
<keyword evidence="5" id="KW-1185">Reference proteome</keyword>
<dbReference type="EMBL" id="RQTJ01000021">
    <property type="protein sequence ID" value="RRA93794.1"/>
    <property type="molecule type" value="Genomic_DNA"/>
</dbReference>
<dbReference type="GO" id="GO:0055085">
    <property type="term" value="P:transmembrane transport"/>
    <property type="evidence" value="ECO:0007669"/>
    <property type="project" value="InterPro"/>
</dbReference>
<feature type="domain" description="TonB C-terminal" evidence="3">
    <location>
        <begin position="229"/>
        <end position="287"/>
    </location>
</feature>
<proteinExistence type="predicted"/>
<feature type="transmembrane region" description="Helical" evidence="2">
    <location>
        <begin position="37"/>
        <end position="58"/>
    </location>
</feature>
<evidence type="ECO:0000256" key="2">
    <source>
        <dbReference type="SAM" id="Phobius"/>
    </source>
</evidence>
<evidence type="ECO:0000259" key="3">
    <source>
        <dbReference type="Pfam" id="PF03544"/>
    </source>
</evidence>
<dbReference type="RefSeq" id="WP_124899735.1">
    <property type="nucleotide sequence ID" value="NZ_RQTJ01000021.1"/>
</dbReference>